<feature type="transmembrane region" description="Helical" evidence="1">
    <location>
        <begin position="33"/>
        <end position="54"/>
    </location>
</feature>
<proteinExistence type="predicted"/>
<protein>
    <recommendedName>
        <fullName evidence="4">DUF2474 domain-containing protein</fullName>
    </recommendedName>
</protein>
<dbReference type="eggNOG" id="ENOG5030ZDY">
    <property type="taxonomic scope" value="Bacteria"/>
</dbReference>
<dbReference type="Proteomes" id="UP000030351">
    <property type="component" value="Unassembled WGS sequence"/>
</dbReference>
<evidence type="ECO:0000256" key="1">
    <source>
        <dbReference type="SAM" id="Phobius"/>
    </source>
</evidence>
<accession>A0A0A3YU03</accession>
<name>A0A0A3YU03_9GAMM</name>
<dbReference type="AlphaFoldDB" id="A0A0A3YU03"/>
<keyword evidence="1" id="KW-0812">Transmembrane</keyword>
<gene>
    <name evidence="2" type="ORF">NG99_18130</name>
</gene>
<comment type="caution">
    <text evidence="2">The sequence shown here is derived from an EMBL/GenBank/DDBJ whole genome shotgun (WGS) entry which is preliminary data.</text>
</comment>
<evidence type="ECO:0000313" key="2">
    <source>
        <dbReference type="EMBL" id="KGT90317.1"/>
    </source>
</evidence>
<dbReference type="InterPro" id="IPR018895">
    <property type="entry name" value="DUF2474"/>
</dbReference>
<evidence type="ECO:0000313" key="3">
    <source>
        <dbReference type="Proteomes" id="UP000030351"/>
    </source>
</evidence>
<keyword evidence="1" id="KW-1133">Transmembrane helix</keyword>
<evidence type="ECO:0008006" key="4">
    <source>
        <dbReference type="Google" id="ProtNLM"/>
    </source>
</evidence>
<keyword evidence="1" id="KW-0472">Membrane</keyword>
<sequence length="66" mass="7314">MKATIDKSLTVREKKMVETQTQQAAKSPAWKRVLWMVAIYAGSVMALGIVATLFRLMMTAAGMKSH</sequence>
<reference evidence="2 3" key="1">
    <citation type="submission" date="2014-10" db="EMBL/GenBank/DDBJ databases">
        <title>Genome sequence of Erwinia typographi M043b.</title>
        <authorList>
            <person name="Chan K.-G."/>
            <person name="Tan W.-S."/>
        </authorList>
    </citation>
    <scope>NUCLEOTIDE SEQUENCE [LARGE SCALE GENOMIC DNA]</scope>
    <source>
        <strain evidence="2 3">M043b</strain>
    </source>
</reference>
<dbReference type="EMBL" id="JRUQ01000051">
    <property type="protein sequence ID" value="KGT90317.1"/>
    <property type="molecule type" value="Genomic_DNA"/>
</dbReference>
<keyword evidence="3" id="KW-1185">Reference proteome</keyword>
<dbReference type="Pfam" id="PF10617">
    <property type="entry name" value="DUF2474"/>
    <property type="match status" value="1"/>
</dbReference>
<dbReference type="STRING" id="371042.NG99_18130"/>
<organism evidence="2 3">
    <name type="scientific">Erwinia typographi</name>
    <dbReference type="NCBI Taxonomy" id="371042"/>
    <lineage>
        <taxon>Bacteria</taxon>
        <taxon>Pseudomonadati</taxon>
        <taxon>Pseudomonadota</taxon>
        <taxon>Gammaproteobacteria</taxon>
        <taxon>Enterobacterales</taxon>
        <taxon>Erwiniaceae</taxon>
        <taxon>Erwinia</taxon>
    </lineage>
</organism>